<comment type="similarity">
    <text evidence="2 10">Belongs to the CobT family.</text>
</comment>
<evidence type="ECO:0000256" key="3">
    <source>
        <dbReference type="ARBA" id="ARBA00011991"/>
    </source>
</evidence>
<dbReference type="CDD" id="cd02439">
    <property type="entry name" value="DMB-PRT_CobT"/>
    <property type="match status" value="1"/>
</dbReference>
<dbReference type="GO" id="GO:0009236">
    <property type="term" value="P:cobalamin biosynthetic process"/>
    <property type="evidence" value="ECO:0007669"/>
    <property type="project" value="UniProtKB-UniRule"/>
</dbReference>
<dbReference type="HAMAP" id="MF_00230">
    <property type="entry name" value="CobT"/>
    <property type="match status" value="1"/>
</dbReference>
<dbReference type="GO" id="GO:0008939">
    <property type="term" value="F:nicotinate-nucleotide-dimethylbenzimidazole phosphoribosyltransferase activity"/>
    <property type="evidence" value="ECO:0007669"/>
    <property type="project" value="UniProtKB-UniRule"/>
</dbReference>
<comment type="function">
    <text evidence="10">Catalyzes the synthesis of alpha-ribazole-5'-phosphate from nicotinate mononucleotide (NAMN) and 5,6-dimethylbenzimidazole (DMB).</text>
</comment>
<dbReference type="PANTHER" id="PTHR43463">
    <property type="entry name" value="NICOTINATE-NUCLEOTIDE--DIMETHYLBENZIMIDAZOLE PHOSPHORIBOSYLTRANSFERASE"/>
    <property type="match status" value="1"/>
</dbReference>
<keyword evidence="7 10" id="KW-0808">Transferase</keyword>
<proteinExistence type="inferred from homology"/>
<dbReference type="Gene3D" id="3.40.50.10210">
    <property type="match status" value="1"/>
</dbReference>
<dbReference type="SUPFAM" id="SSF52733">
    <property type="entry name" value="Nicotinate mononucleotide:5,6-dimethylbenzimidazole phosphoribosyltransferase (CobT)"/>
    <property type="match status" value="1"/>
</dbReference>
<keyword evidence="12" id="KW-1185">Reference proteome</keyword>
<dbReference type="Gene3D" id="1.10.1610.10">
    <property type="match status" value="1"/>
</dbReference>
<evidence type="ECO:0000256" key="8">
    <source>
        <dbReference type="ARBA" id="ARBA00030686"/>
    </source>
</evidence>
<dbReference type="EMBL" id="JAMTCC010000007">
    <property type="protein sequence ID" value="MCT7944857.1"/>
    <property type="molecule type" value="Genomic_DNA"/>
</dbReference>
<keyword evidence="6 10" id="KW-0328">Glycosyltransferase</keyword>
<evidence type="ECO:0000256" key="6">
    <source>
        <dbReference type="ARBA" id="ARBA00022676"/>
    </source>
</evidence>
<dbReference type="InterPro" id="IPR003200">
    <property type="entry name" value="Nict_dMeBzImd_PRibTrfase"/>
</dbReference>
<sequence length="360" mass="38006">MSQSAVSFQISPVSKTQDPLIQQKIDLKTKPPGALGQLESLALQIARVQATDLQQTDQPQNTVLKIVHPTMLVFAGDHGIAAEGVSIAPSEVTRQMVQNFAHGGAAINVFCRQVGFRLEVIDCGILTPVKGVEGIIDQRLGAGTGAIHLEPAMALETVDKGFAMARDLIERHHQAGCNLVAFGEMGIGNTSAAAAIMAAIMQLDVIDCVGRGTGINSETLERKLMLIELALLLHQSALTGPKSVLACLGGFEIVQMTGAMLAAAERKMLVVVDGFIATAAALVAVQIAPNVRDYLIFAHQSDEQGHQRMLEFLQAKPLLSLGLKLGEGTGAALALPLIQASVNFYNQMASFSDAGIEAVV</sequence>
<dbReference type="InterPro" id="IPR036087">
    <property type="entry name" value="Nict_dMeBzImd_PRibTrfase_sf"/>
</dbReference>
<name>A0A9X2WSR1_9GAMM</name>
<dbReference type="NCBIfam" id="NF000996">
    <property type="entry name" value="PRK00105.1"/>
    <property type="match status" value="1"/>
</dbReference>
<dbReference type="PANTHER" id="PTHR43463:SF1">
    <property type="entry name" value="NICOTINATE-NUCLEOTIDE--DIMETHYLBENZIMIDAZOLE PHOSPHORIBOSYLTRANSFERASE"/>
    <property type="match status" value="1"/>
</dbReference>
<dbReference type="EC" id="2.4.2.21" evidence="3 10"/>
<protein>
    <recommendedName>
        <fullName evidence="4 10">Nicotinate-nucleotide--dimethylbenzimidazole phosphoribosyltransferase</fullName>
        <shortName evidence="10">NN:DBI PRT</shortName>
        <ecNumber evidence="3 10">2.4.2.21</ecNumber>
    </recommendedName>
    <alternativeName>
        <fullName evidence="8 10">N(1)-alpha-phosphoribosyltransferase</fullName>
    </alternativeName>
</protein>
<dbReference type="NCBIfam" id="TIGR03160">
    <property type="entry name" value="cobT_DBIPRT"/>
    <property type="match status" value="1"/>
</dbReference>
<comment type="catalytic activity">
    <reaction evidence="9 10">
        <text>5,6-dimethylbenzimidazole + nicotinate beta-D-ribonucleotide = alpha-ribazole 5'-phosphate + nicotinate + H(+)</text>
        <dbReference type="Rhea" id="RHEA:11196"/>
        <dbReference type="ChEBI" id="CHEBI:15378"/>
        <dbReference type="ChEBI" id="CHEBI:15890"/>
        <dbReference type="ChEBI" id="CHEBI:32544"/>
        <dbReference type="ChEBI" id="CHEBI:57502"/>
        <dbReference type="ChEBI" id="CHEBI:57918"/>
        <dbReference type="EC" id="2.4.2.21"/>
    </reaction>
</comment>
<comment type="caution">
    <text evidence="11">The sequence shown here is derived from an EMBL/GenBank/DDBJ whole genome shotgun (WGS) entry which is preliminary data.</text>
</comment>
<evidence type="ECO:0000256" key="1">
    <source>
        <dbReference type="ARBA" id="ARBA00005049"/>
    </source>
</evidence>
<gene>
    <name evidence="10 11" type="primary">cobT</name>
    <name evidence="11" type="ORF">NE536_05695</name>
</gene>
<dbReference type="InterPro" id="IPR023195">
    <property type="entry name" value="Nict_dMeBzImd_PRibTrfase_N"/>
</dbReference>
<dbReference type="Pfam" id="PF02277">
    <property type="entry name" value="DBI_PRT"/>
    <property type="match status" value="1"/>
</dbReference>
<keyword evidence="5 10" id="KW-0169">Cobalamin biosynthesis</keyword>
<evidence type="ECO:0000313" key="12">
    <source>
        <dbReference type="Proteomes" id="UP001155604"/>
    </source>
</evidence>
<comment type="pathway">
    <text evidence="1 10">Nucleoside biosynthesis; alpha-ribazole biosynthesis; alpha-ribazole from 5,6-dimethylbenzimidazole: step 1/2.</text>
</comment>
<evidence type="ECO:0000256" key="10">
    <source>
        <dbReference type="HAMAP-Rule" id="MF_00230"/>
    </source>
</evidence>
<dbReference type="Proteomes" id="UP001155604">
    <property type="component" value="Unassembled WGS sequence"/>
</dbReference>
<dbReference type="InterPro" id="IPR017846">
    <property type="entry name" value="Nict_dMeBzImd_PRibTrfase_bact"/>
</dbReference>
<evidence type="ECO:0000256" key="4">
    <source>
        <dbReference type="ARBA" id="ARBA00015486"/>
    </source>
</evidence>
<dbReference type="RefSeq" id="WP_261272079.1">
    <property type="nucleotide sequence ID" value="NZ_JAMTCC010000007.1"/>
</dbReference>
<evidence type="ECO:0000313" key="11">
    <source>
        <dbReference type="EMBL" id="MCT7944857.1"/>
    </source>
</evidence>
<accession>A0A9X2WSR1</accession>
<evidence type="ECO:0000256" key="7">
    <source>
        <dbReference type="ARBA" id="ARBA00022679"/>
    </source>
</evidence>
<dbReference type="FunFam" id="3.40.50.10210:FF:000001">
    <property type="entry name" value="Nicotinate-nucleotide--dimethylbenzimidazole phosphoribosyltransferase"/>
    <property type="match status" value="1"/>
</dbReference>
<feature type="active site" description="Proton acceptor" evidence="10">
    <location>
        <position position="327"/>
    </location>
</feature>
<dbReference type="AlphaFoldDB" id="A0A9X2WSR1"/>
<evidence type="ECO:0000256" key="5">
    <source>
        <dbReference type="ARBA" id="ARBA00022573"/>
    </source>
</evidence>
<evidence type="ECO:0000256" key="9">
    <source>
        <dbReference type="ARBA" id="ARBA00047340"/>
    </source>
</evidence>
<evidence type="ECO:0000256" key="2">
    <source>
        <dbReference type="ARBA" id="ARBA00007110"/>
    </source>
</evidence>
<organism evidence="11 12">
    <name type="scientific">Shewanella septentrionalis</name>
    <dbReference type="NCBI Taxonomy" id="2952223"/>
    <lineage>
        <taxon>Bacteria</taxon>
        <taxon>Pseudomonadati</taxon>
        <taxon>Pseudomonadota</taxon>
        <taxon>Gammaproteobacteria</taxon>
        <taxon>Alteromonadales</taxon>
        <taxon>Shewanellaceae</taxon>
        <taxon>Shewanella</taxon>
    </lineage>
</organism>
<reference evidence="11" key="1">
    <citation type="journal article" date="2023" name="Int. J. Syst. Evol. Microbiol.">
        <title>&lt;i&gt;Shewanella septentrionalis&lt;/i&gt; sp. nov. and &lt;i&gt;Shewanella holmiensis&lt;/i&gt; sp. nov., isolated from Baltic Sea water and sediments.</title>
        <authorList>
            <person name="Martin-Rodriguez A.J."/>
            <person name="Thorell K."/>
            <person name="Joffre E."/>
            <person name="Jensie-Markopoulos S."/>
            <person name="Moore E.R.B."/>
            <person name="Sjoling A."/>
        </authorList>
    </citation>
    <scope>NUCLEOTIDE SEQUENCE</scope>
    <source>
        <strain evidence="11">SP1W3</strain>
    </source>
</reference>